<dbReference type="Pfam" id="PF19086">
    <property type="entry name" value="Terpene_syn_C_2"/>
    <property type="match status" value="1"/>
</dbReference>
<dbReference type="InterPro" id="IPR008949">
    <property type="entry name" value="Isoprenoid_synthase_dom_sf"/>
</dbReference>
<name>A0AAD6HW91_9EURO</name>
<protein>
    <recommendedName>
        <fullName evidence="3">Terpene synthase</fullName>
    </recommendedName>
</protein>
<sequence>MHQDHQGLEAIQTLIEPYFAKNWKFASEKERNGFFTLGIARAFSEFFPLVLNDRVDVTGKMHYFAFLIDDQLDKMNTVDMLSYRERVIKIAHNKISPDRSNCVEWMLFDTTQALRDIDETLSNDLIEGFCALLRAQTAPERASTKHLGPYLEFREEDAGRPFYTALMRFGGNLHLTNTELTQLSELESSAFRFMGVLNDVYSWDKEWRAYQSNLTDGSRPFSAVYCRELELVFEESAHKIRQGSQGLPRPEVEKYIKSLEYFMSGVETWSQWSPRYRQRSLDECNPLLILSSKVGVL</sequence>
<dbReference type="Proteomes" id="UP001215712">
    <property type="component" value="Unassembled WGS sequence"/>
</dbReference>
<evidence type="ECO:0008006" key="3">
    <source>
        <dbReference type="Google" id="ProtNLM"/>
    </source>
</evidence>
<reference evidence="1" key="1">
    <citation type="journal article" date="2023" name="IMA Fungus">
        <title>Comparative genomic study of the Penicillium genus elucidates a diverse pangenome and 15 lateral gene transfer events.</title>
        <authorList>
            <person name="Petersen C."/>
            <person name="Sorensen T."/>
            <person name="Nielsen M.R."/>
            <person name="Sondergaard T.E."/>
            <person name="Sorensen J.L."/>
            <person name="Fitzpatrick D.A."/>
            <person name="Frisvad J.C."/>
            <person name="Nielsen K.L."/>
        </authorList>
    </citation>
    <scope>NUCLEOTIDE SEQUENCE</scope>
    <source>
        <strain evidence="1">IBT 17514</strain>
    </source>
</reference>
<accession>A0AAD6HW91</accession>
<reference evidence="1" key="2">
    <citation type="submission" date="2023-01" db="EMBL/GenBank/DDBJ databases">
        <authorList>
            <person name="Petersen C."/>
        </authorList>
    </citation>
    <scope>NUCLEOTIDE SEQUENCE</scope>
    <source>
        <strain evidence="1">IBT 17514</strain>
    </source>
</reference>
<dbReference type="EMBL" id="JAQJAN010000001">
    <property type="protein sequence ID" value="KAJ5740211.1"/>
    <property type="molecule type" value="Genomic_DNA"/>
</dbReference>
<dbReference type="AlphaFoldDB" id="A0AAD6HW91"/>
<organism evidence="1 2">
    <name type="scientific">Penicillium malachiteum</name>
    <dbReference type="NCBI Taxonomy" id="1324776"/>
    <lineage>
        <taxon>Eukaryota</taxon>
        <taxon>Fungi</taxon>
        <taxon>Dikarya</taxon>
        <taxon>Ascomycota</taxon>
        <taxon>Pezizomycotina</taxon>
        <taxon>Eurotiomycetes</taxon>
        <taxon>Eurotiomycetidae</taxon>
        <taxon>Eurotiales</taxon>
        <taxon>Aspergillaceae</taxon>
        <taxon>Penicillium</taxon>
    </lineage>
</organism>
<proteinExistence type="predicted"/>
<gene>
    <name evidence="1" type="ORF">N7493_000083</name>
</gene>
<dbReference type="Gene3D" id="1.10.600.10">
    <property type="entry name" value="Farnesyl Diphosphate Synthase"/>
    <property type="match status" value="1"/>
</dbReference>
<evidence type="ECO:0000313" key="2">
    <source>
        <dbReference type="Proteomes" id="UP001215712"/>
    </source>
</evidence>
<dbReference type="SUPFAM" id="SSF48576">
    <property type="entry name" value="Terpenoid synthases"/>
    <property type="match status" value="1"/>
</dbReference>
<comment type="caution">
    <text evidence="1">The sequence shown here is derived from an EMBL/GenBank/DDBJ whole genome shotgun (WGS) entry which is preliminary data.</text>
</comment>
<keyword evidence="2" id="KW-1185">Reference proteome</keyword>
<evidence type="ECO:0000313" key="1">
    <source>
        <dbReference type="EMBL" id="KAJ5740211.1"/>
    </source>
</evidence>